<dbReference type="EMBL" id="QGDJ01000004">
    <property type="protein sequence ID" value="PWJ19283.1"/>
    <property type="molecule type" value="Genomic_DNA"/>
</dbReference>
<evidence type="ECO:0000313" key="5">
    <source>
        <dbReference type="Proteomes" id="UP000251571"/>
    </source>
</evidence>
<evidence type="ECO:0000313" key="3">
    <source>
        <dbReference type="EMBL" id="SSA45945.1"/>
    </source>
</evidence>
<proteinExistence type="predicted"/>
<keyword evidence="1" id="KW-1133">Transmembrane helix</keyword>
<dbReference type="OrthoDB" id="7822309at2"/>
<sequence length="328" mass="34754">MTAIEGLERLETTALWRPEAGAQRREVYVSIGEAELVIQDSAGTALTHWSLPALVRVNAGAPAVYAPAPGTDEELEVEEPEMIAALDRVVAAVEKGRAKPGRLRRIATGLVLGAAVGFAIMWLPGALRDQAAGLLPPSKRSELGERMLAEFTLLTGPPCETVTGREALDRLHARLLPTTPGRIEVLRDLPHPALALPGGLLLLSDVPLLTQDDPDVAAGHLLAAAITAQERPPLEALLRDLGATSLIRLLTAGVVTDAEITEHVETLLLDAPPLAAPERLRPGFAAARLAWAPWATATGRAPGEAPASQMPSALDDDSWQRLREVCDG</sequence>
<evidence type="ECO:0000313" key="2">
    <source>
        <dbReference type="EMBL" id="PWJ19283.1"/>
    </source>
</evidence>
<name>A0A2Y9AP80_9RHOB</name>
<organism evidence="3 5">
    <name type="scientific">Jannaschia seohaensis</name>
    <dbReference type="NCBI Taxonomy" id="475081"/>
    <lineage>
        <taxon>Bacteria</taxon>
        <taxon>Pseudomonadati</taxon>
        <taxon>Pseudomonadota</taxon>
        <taxon>Alphaproteobacteria</taxon>
        <taxon>Rhodobacterales</taxon>
        <taxon>Roseobacteraceae</taxon>
        <taxon>Jannaschia</taxon>
    </lineage>
</organism>
<evidence type="ECO:0000256" key="1">
    <source>
        <dbReference type="SAM" id="Phobius"/>
    </source>
</evidence>
<evidence type="ECO:0000313" key="4">
    <source>
        <dbReference type="Proteomes" id="UP000245839"/>
    </source>
</evidence>
<keyword evidence="4" id="KW-1185">Reference proteome</keyword>
<gene>
    <name evidence="2" type="ORF">BCF38_104217</name>
    <name evidence="3" type="ORF">SAMN05421539_104217</name>
</gene>
<reference evidence="3 5" key="1">
    <citation type="submission" date="2016-10" db="EMBL/GenBank/DDBJ databases">
        <authorList>
            <person name="Cai Z."/>
        </authorList>
    </citation>
    <scope>NUCLEOTIDE SEQUENCE [LARGE SCALE GENOMIC DNA]</scope>
    <source>
        <strain evidence="3 5">DSM 25227</strain>
    </source>
</reference>
<protein>
    <submittedName>
        <fullName evidence="3">Uncharacterized protein</fullName>
    </submittedName>
</protein>
<accession>A0A2Y9AP80</accession>
<dbReference type="RefSeq" id="WP_109564385.1">
    <property type="nucleotide sequence ID" value="NZ_QGDJ01000004.1"/>
</dbReference>
<dbReference type="Proteomes" id="UP000251571">
    <property type="component" value="Unassembled WGS sequence"/>
</dbReference>
<dbReference type="EMBL" id="UETC01000004">
    <property type="protein sequence ID" value="SSA45945.1"/>
    <property type="molecule type" value="Genomic_DNA"/>
</dbReference>
<dbReference type="Proteomes" id="UP000245839">
    <property type="component" value="Unassembled WGS sequence"/>
</dbReference>
<keyword evidence="1" id="KW-0472">Membrane</keyword>
<keyword evidence="1" id="KW-0812">Transmembrane</keyword>
<feature type="transmembrane region" description="Helical" evidence="1">
    <location>
        <begin position="106"/>
        <end position="127"/>
    </location>
</feature>
<dbReference type="AlphaFoldDB" id="A0A2Y9AP80"/>
<reference evidence="2 4" key="2">
    <citation type="submission" date="2018-03" db="EMBL/GenBank/DDBJ databases">
        <title>Genomic Encyclopedia of Archaeal and Bacterial Type Strains, Phase II (KMG-II): from individual species to whole genera.</title>
        <authorList>
            <person name="Goeker M."/>
        </authorList>
    </citation>
    <scope>NUCLEOTIDE SEQUENCE [LARGE SCALE GENOMIC DNA]</scope>
    <source>
        <strain evidence="2 4">DSM 25227</strain>
    </source>
</reference>